<dbReference type="Gene3D" id="3.30.450.40">
    <property type="match status" value="1"/>
</dbReference>
<dbReference type="EMBL" id="PVZC01000002">
    <property type="protein sequence ID" value="PRY00957.1"/>
    <property type="molecule type" value="Genomic_DNA"/>
</dbReference>
<name>A0A2T0QAT7_9ACTN</name>
<protein>
    <submittedName>
        <fullName evidence="3">GAF domain-containing protein</fullName>
    </submittedName>
</protein>
<accession>A0A2T0QAT7</accession>
<gene>
    <name evidence="3" type="ORF">CLV72_102590</name>
</gene>
<proteinExistence type="predicted"/>
<evidence type="ECO:0000259" key="2">
    <source>
        <dbReference type="Pfam" id="PF01590"/>
    </source>
</evidence>
<feature type="region of interest" description="Disordered" evidence="1">
    <location>
        <begin position="404"/>
        <end position="423"/>
    </location>
</feature>
<dbReference type="RefSeq" id="WP_106243274.1">
    <property type="nucleotide sequence ID" value="NZ_PVZC01000002.1"/>
</dbReference>
<reference evidence="3 4" key="1">
    <citation type="submission" date="2018-03" db="EMBL/GenBank/DDBJ databases">
        <title>Genomic Encyclopedia of Archaeal and Bacterial Type Strains, Phase II (KMG-II): from individual species to whole genera.</title>
        <authorList>
            <person name="Goeker M."/>
        </authorList>
    </citation>
    <scope>NUCLEOTIDE SEQUENCE [LARGE SCALE GENOMIC DNA]</scope>
    <source>
        <strain evidence="3 4">DSM 45601</strain>
    </source>
</reference>
<sequence>MSTRPLDAAVAAGDDPARHARVLAEVRQAVLTGDRPPARPRPVIEASWRRLLAKGVDPERGRQIRPLSTEEVERRRRSTRLADALPTLRAGLLRVADDAEHLMVVADAEGWLLWREGNTAVKLLSDAVGVAEGALVHEDAIGTNGIGTPLITRRPLQVYSAEHYVRLHHNLTCSGAPIHDPRTGGLLGVVNLSARARTVHPSSLALVDAVSRLAEAALRQDHRMELERLRAVAAPLLVRVAGTALAVDRDGWVAASTTADAPDRITLPASPDAAEAWLPKMGVCRFEPLPGGWLVRVAGEEAGRPTRVVLDLSGARPDTVEVLGTGGSWAYELSPRHAQILGVLARNPEGRSAAQLAEDLFGDSARTVTVRAEMSRLRRRLAGVLDRQPYRFAERVEVELRLPGARTGPQPSSTAPAIVAKRP</sequence>
<dbReference type="OrthoDB" id="3928741at2"/>
<feature type="domain" description="GAF" evidence="2">
    <location>
        <begin position="108"/>
        <end position="218"/>
    </location>
</feature>
<dbReference type="InterPro" id="IPR029016">
    <property type="entry name" value="GAF-like_dom_sf"/>
</dbReference>
<dbReference type="Pfam" id="PF01590">
    <property type="entry name" value="GAF"/>
    <property type="match status" value="1"/>
</dbReference>
<comment type="caution">
    <text evidence="3">The sequence shown here is derived from an EMBL/GenBank/DDBJ whole genome shotgun (WGS) entry which is preliminary data.</text>
</comment>
<evidence type="ECO:0000313" key="3">
    <source>
        <dbReference type="EMBL" id="PRY00957.1"/>
    </source>
</evidence>
<keyword evidence="4" id="KW-1185">Reference proteome</keyword>
<dbReference type="InterPro" id="IPR003018">
    <property type="entry name" value="GAF"/>
</dbReference>
<dbReference type="Proteomes" id="UP000237846">
    <property type="component" value="Unassembled WGS sequence"/>
</dbReference>
<evidence type="ECO:0000313" key="4">
    <source>
        <dbReference type="Proteomes" id="UP000237846"/>
    </source>
</evidence>
<organism evidence="3 4">
    <name type="scientific">Allonocardiopsis opalescens</name>
    <dbReference type="NCBI Taxonomy" id="1144618"/>
    <lineage>
        <taxon>Bacteria</taxon>
        <taxon>Bacillati</taxon>
        <taxon>Actinomycetota</taxon>
        <taxon>Actinomycetes</taxon>
        <taxon>Streptosporangiales</taxon>
        <taxon>Allonocardiopsis</taxon>
    </lineage>
</organism>
<dbReference type="AlphaFoldDB" id="A0A2T0QAT7"/>
<evidence type="ECO:0000256" key="1">
    <source>
        <dbReference type="SAM" id="MobiDB-lite"/>
    </source>
</evidence>